<keyword evidence="3" id="KW-0378">Hydrolase</keyword>
<comment type="caution">
    <text evidence="6">The sequence shown here is derived from an EMBL/GenBank/DDBJ whole genome shotgun (WGS) entry which is preliminary data.</text>
</comment>
<keyword evidence="2" id="KW-0833">Ubl conjugation pathway</keyword>
<dbReference type="EMBL" id="CAJNOJ010000305">
    <property type="protein sequence ID" value="CAF1385858.1"/>
    <property type="molecule type" value="Genomic_DNA"/>
</dbReference>
<protein>
    <recommendedName>
        <fullName evidence="4">UBP34/UBP24/USP9X/USP9Y-like ARM repeat region domain-containing protein</fullName>
    </recommendedName>
</protein>
<evidence type="ECO:0000256" key="1">
    <source>
        <dbReference type="ARBA" id="ARBA00022670"/>
    </source>
</evidence>
<dbReference type="Pfam" id="PF25010">
    <property type="entry name" value="ARM_UBP24_USP9X-Y"/>
    <property type="match status" value="1"/>
</dbReference>
<accession>A0A815UUF0</accession>
<dbReference type="AlphaFoldDB" id="A0A815UUF0"/>
<evidence type="ECO:0000313" key="6">
    <source>
        <dbReference type="EMBL" id="CAF1518716.1"/>
    </source>
</evidence>
<evidence type="ECO:0000313" key="5">
    <source>
        <dbReference type="EMBL" id="CAF1385858.1"/>
    </source>
</evidence>
<organism evidence="6 7">
    <name type="scientific">Adineta ricciae</name>
    <name type="common">Rotifer</name>
    <dbReference type="NCBI Taxonomy" id="249248"/>
    <lineage>
        <taxon>Eukaryota</taxon>
        <taxon>Metazoa</taxon>
        <taxon>Spiralia</taxon>
        <taxon>Gnathifera</taxon>
        <taxon>Rotifera</taxon>
        <taxon>Eurotatoria</taxon>
        <taxon>Bdelloidea</taxon>
        <taxon>Adinetida</taxon>
        <taxon>Adinetidae</taxon>
        <taxon>Adineta</taxon>
    </lineage>
</organism>
<evidence type="ECO:0000256" key="3">
    <source>
        <dbReference type="ARBA" id="ARBA00022801"/>
    </source>
</evidence>
<dbReference type="GO" id="GO:0008233">
    <property type="term" value="F:peptidase activity"/>
    <property type="evidence" value="ECO:0007669"/>
    <property type="project" value="UniProtKB-KW"/>
</dbReference>
<evidence type="ECO:0000313" key="7">
    <source>
        <dbReference type="Proteomes" id="UP000663828"/>
    </source>
</evidence>
<gene>
    <name evidence="5" type="ORF">EDS130_LOCUS35195</name>
    <name evidence="6" type="ORF">XAT740_LOCUS40662</name>
</gene>
<dbReference type="Proteomes" id="UP000663828">
    <property type="component" value="Unassembled WGS sequence"/>
</dbReference>
<dbReference type="GO" id="GO:0006508">
    <property type="term" value="P:proteolysis"/>
    <property type="evidence" value="ECO:0007669"/>
    <property type="project" value="UniProtKB-KW"/>
</dbReference>
<name>A0A815UUF0_ADIRI</name>
<keyword evidence="1" id="KW-0645">Protease</keyword>
<evidence type="ECO:0000259" key="4">
    <source>
        <dbReference type="Pfam" id="PF25010"/>
    </source>
</evidence>
<evidence type="ECO:0000256" key="2">
    <source>
        <dbReference type="ARBA" id="ARBA00022786"/>
    </source>
</evidence>
<dbReference type="EMBL" id="CAJNOR010004651">
    <property type="protein sequence ID" value="CAF1518716.1"/>
    <property type="molecule type" value="Genomic_DNA"/>
</dbReference>
<reference evidence="6" key="1">
    <citation type="submission" date="2021-02" db="EMBL/GenBank/DDBJ databases">
        <authorList>
            <person name="Nowell W R."/>
        </authorList>
    </citation>
    <scope>NUCLEOTIDE SEQUENCE</scope>
</reference>
<feature type="domain" description="UBP34/UBP24/USP9X/USP9Y-like ARM repeat region" evidence="4">
    <location>
        <begin position="183"/>
        <end position="477"/>
    </location>
</feature>
<dbReference type="OrthoDB" id="6147831at2759"/>
<dbReference type="InterPro" id="IPR056850">
    <property type="entry name" value="ARM_UBP34_24_USP9X_Y"/>
</dbReference>
<sequence length="484" mass="56171">MDTNVTKENNSCVKCQVTSGGLFTCHGCRRSFCWKHIDEHKSDLSLQMDLVAQEHDSLQEDFKGLSTRHPLLANIDRWEEESIVKIRTVADETRRDVEKQIQGFQNTMQTSCAKITNEIRSSRQSDNFISEVNIASWTETLKQMRQQLQTTTTIQLSNDEDVPLIQMIKIKQETPVISNRPNLKRKLSSITVDNLLTFIESTSPTLTREQFNYIIDFAEELWDCHIDGIAAPSKFISLLSSIGQHCQHDLAARVLEVLWNIAHDNRLNEVIQQRIFKSHCLILNQERSPHDELRREYCLRCVKHLQQKQDYTISAIRYLIEILSSTHTTTVVERSNFDIIQVLVIKHDIIHILIQNIFACQLVTQDKAKNSMKHITLVHGRCTNEDAIEIHLDLLSVLLKKGNLYLLYNRCEELWDMLISNGKASSTERELGFNWFVNCQVDLNRETRITLFENRVSKLDVTKLSAKGQECFKLYFDQYEKKST</sequence>
<keyword evidence="7" id="KW-1185">Reference proteome</keyword>
<proteinExistence type="predicted"/>
<dbReference type="Proteomes" id="UP000663852">
    <property type="component" value="Unassembled WGS sequence"/>
</dbReference>